<protein>
    <submittedName>
        <fullName evidence="1">Uncharacterized protein</fullName>
    </submittedName>
</protein>
<sequence length="39" mass="4405">MPEQQKGKFLKIFEPQILKAVVYCETINWAMSACICSVG</sequence>
<evidence type="ECO:0000313" key="1">
    <source>
        <dbReference type="EMBL" id="JAH36950.1"/>
    </source>
</evidence>
<name>A0A0E9S8F3_ANGAN</name>
<dbReference type="EMBL" id="GBXM01071627">
    <property type="protein sequence ID" value="JAH36950.1"/>
    <property type="molecule type" value="Transcribed_RNA"/>
</dbReference>
<reference evidence="1" key="2">
    <citation type="journal article" date="2015" name="Fish Shellfish Immunol.">
        <title>Early steps in the European eel (Anguilla anguilla)-Vibrio vulnificus interaction in the gills: Role of the RtxA13 toxin.</title>
        <authorList>
            <person name="Callol A."/>
            <person name="Pajuelo D."/>
            <person name="Ebbesson L."/>
            <person name="Teles M."/>
            <person name="MacKenzie S."/>
            <person name="Amaro C."/>
        </authorList>
    </citation>
    <scope>NUCLEOTIDE SEQUENCE</scope>
</reference>
<accession>A0A0E9S8F3</accession>
<organism evidence="1">
    <name type="scientific">Anguilla anguilla</name>
    <name type="common">European freshwater eel</name>
    <name type="synonym">Muraena anguilla</name>
    <dbReference type="NCBI Taxonomy" id="7936"/>
    <lineage>
        <taxon>Eukaryota</taxon>
        <taxon>Metazoa</taxon>
        <taxon>Chordata</taxon>
        <taxon>Craniata</taxon>
        <taxon>Vertebrata</taxon>
        <taxon>Euteleostomi</taxon>
        <taxon>Actinopterygii</taxon>
        <taxon>Neopterygii</taxon>
        <taxon>Teleostei</taxon>
        <taxon>Anguilliformes</taxon>
        <taxon>Anguillidae</taxon>
        <taxon>Anguilla</taxon>
    </lineage>
</organism>
<dbReference type="AlphaFoldDB" id="A0A0E9S8F3"/>
<proteinExistence type="predicted"/>
<reference evidence="1" key="1">
    <citation type="submission" date="2014-11" db="EMBL/GenBank/DDBJ databases">
        <authorList>
            <person name="Amaro Gonzalez C."/>
        </authorList>
    </citation>
    <scope>NUCLEOTIDE SEQUENCE</scope>
</reference>